<comment type="caution">
    <text evidence="2">The sequence shown here is derived from an EMBL/GenBank/DDBJ whole genome shotgun (WGS) entry which is preliminary data.</text>
</comment>
<feature type="region of interest" description="Disordered" evidence="1">
    <location>
        <begin position="1"/>
        <end position="21"/>
    </location>
</feature>
<evidence type="ECO:0000313" key="2">
    <source>
        <dbReference type="EMBL" id="KAI3437799.1"/>
    </source>
</evidence>
<evidence type="ECO:0000256" key="1">
    <source>
        <dbReference type="SAM" id="MobiDB-lite"/>
    </source>
</evidence>
<accession>A0A9D4Z1D5</accession>
<dbReference type="AlphaFoldDB" id="A0A9D4Z1D5"/>
<protein>
    <submittedName>
        <fullName evidence="2">Uncharacterized protein</fullName>
    </submittedName>
</protein>
<reference evidence="2" key="2">
    <citation type="submission" date="2020-11" db="EMBL/GenBank/DDBJ databases">
        <authorList>
            <person name="Cecchin M."/>
            <person name="Marcolungo L."/>
            <person name="Rossato M."/>
            <person name="Girolomoni L."/>
            <person name="Cosentino E."/>
            <person name="Cuine S."/>
            <person name="Li-Beisson Y."/>
            <person name="Delledonne M."/>
            <person name="Ballottari M."/>
        </authorList>
    </citation>
    <scope>NUCLEOTIDE SEQUENCE</scope>
    <source>
        <strain evidence="2">211/11P</strain>
        <tissue evidence="2">Whole cell</tissue>
    </source>
</reference>
<feature type="compositionally biased region" description="Polar residues" evidence="1">
    <location>
        <begin position="1"/>
        <end position="20"/>
    </location>
</feature>
<keyword evidence="3" id="KW-1185">Reference proteome</keyword>
<dbReference type="Proteomes" id="UP001055712">
    <property type="component" value="Unassembled WGS sequence"/>
</dbReference>
<gene>
    <name evidence="2" type="ORF">D9Q98_000246</name>
</gene>
<feature type="region of interest" description="Disordered" evidence="1">
    <location>
        <begin position="103"/>
        <end position="149"/>
    </location>
</feature>
<dbReference type="EMBL" id="SIDB01000001">
    <property type="protein sequence ID" value="KAI3437799.1"/>
    <property type="molecule type" value="Genomic_DNA"/>
</dbReference>
<proteinExistence type="predicted"/>
<evidence type="ECO:0000313" key="3">
    <source>
        <dbReference type="Proteomes" id="UP001055712"/>
    </source>
</evidence>
<organism evidence="2 3">
    <name type="scientific">Chlorella vulgaris</name>
    <name type="common">Green alga</name>
    <dbReference type="NCBI Taxonomy" id="3077"/>
    <lineage>
        <taxon>Eukaryota</taxon>
        <taxon>Viridiplantae</taxon>
        <taxon>Chlorophyta</taxon>
        <taxon>core chlorophytes</taxon>
        <taxon>Trebouxiophyceae</taxon>
        <taxon>Chlorellales</taxon>
        <taxon>Chlorellaceae</taxon>
        <taxon>Chlorella clade</taxon>
        <taxon>Chlorella</taxon>
    </lineage>
</organism>
<name>A0A9D4Z1D5_CHLVU</name>
<sequence length="181" mass="18056">MLPASTANGSQLELATQGNRANDEASSAPIALALSAALAAEAGGPPAVPPRLPTPATAGSHASLYLSYNARYSNPMCLLGALEDSSASDCRITVQASPARRSTASSFGSASLPAGSSCGDEDSSWGPMLEQTDEACGGAGSSPPASDISGAWGGAHIGTRCDLEVLTVLPNPTFHASNGPW</sequence>
<reference evidence="2" key="1">
    <citation type="journal article" date="2019" name="Plant J.">
        <title>Chlorella vulgaris genome assembly and annotation reveals the molecular basis for metabolic acclimation to high light conditions.</title>
        <authorList>
            <person name="Cecchin M."/>
            <person name="Marcolungo L."/>
            <person name="Rossato M."/>
            <person name="Girolomoni L."/>
            <person name="Cosentino E."/>
            <person name="Cuine S."/>
            <person name="Li-Beisson Y."/>
            <person name="Delledonne M."/>
            <person name="Ballottari M."/>
        </authorList>
    </citation>
    <scope>NUCLEOTIDE SEQUENCE</scope>
    <source>
        <strain evidence="2">211/11P</strain>
    </source>
</reference>